<dbReference type="PANTHER" id="PTHR13947:SF37">
    <property type="entry name" value="LD18367P"/>
    <property type="match status" value="1"/>
</dbReference>
<dbReference type="PROSITE" id="PS51186">
    <property type="entry name" value="GNAT"/>
    <property type="match status" value="1"/>
</dbReference>
<dbReference type="RefSeq" id="WP_169259562.1">
    <property type="nucleotide sequence ID" value="NZ_WTVQ01000008.1"/>
</dbReference>
<dbReference type="Proteomes" id="UP000648984">
    <property type="component" value="Unassembled WGS sequence"/>
</dbReference>
<dbReference type="EMBL" id="WTVQ01000008">
    <property type="protein sequence ID" value="NMG74406.1"/>
    <property type="molecule type" value="Genomic_DNA"/>
</dbReference>
<keyword evidence="4" id="KW-1185">Reference proteome</keyword>
<protein>
    <submittedName>
        <fullName evidence="3">GNAT family N-acetyltransferase</fullName>
    </submittedName>
</protein>
<evidence type="ECO:0000313" key="4">
    <source>
        <dbReference type="Proteomes" id="UP000648984"/>
    </source>
</evidence>
<evidence type="ECO:0000259" key="2">
    <source>
        <dbReference type="PROSITE" id="PS51186"/>
    </source>
</evidence>
<dbReference type="Gene3D" id="3.40.630.30">
    <property type="match status" value="1"/>
</dbReference>
<feature type="domain" description="N-acetyltransferase" evidence="2">
    <location>
        <begin position="2"/>
        <end position="154"/>
    </location>
</feature>
<evidence type="ECO:0000256" key="1">
    <source>
        <dbReference type="ARBA" id="ARBA00022679"/>
    </source>
</evidence>
<name>A0ABX1Q7Q3_9RHOO</name>
<dbReference type="CDD" id="cd04301">
    <property type="entry name" value="NAT_SF"/>
    <property type="match status" value="1"/>
</dbReference>
<keyword evidence="1" id="KW-0808">Transferase</keyword>
<gene>
    <name evidence="3" type="ORF">GPA25_06495</name>
</gene>
<sequence length="160" mass="18039">MIDIVPFSPPYARGVVDVILPIQQAEFGIPITLEAQPDLRDIPGYYLRGNGNFWVALDGQTVVGTIALLDIGENQAALRKMFVKATHRGAEQGVARRLLETLLAWCRKRGVREIYLGTTAKFFAAHRFYEKSGFREITRAELPASFPVMAVDTRFYRHNV</sequence>
<dbReference type="InterPro" id="IPR016181">
    <property type="entry name" value="Acyl_CoA_acyltransferase"/>
</dbReference>
<dbReference type="PANTHER" id="PTHR13947">
    <property type="entry name" value="GNAT FAMILY N-ACETYLTRANSFERASE"/>
    <property type="match status" value="1"/>
</dbReference>
<comment type="caution">
    <text evidence="3">The sequence shown here is derived from an EMBL/GenBank/DDBJ whole genome shotgun (WGS) entry which is preliminary data.</text>
</comment>
<dbReference type="InterPro" id="IPR050769">
    <property type="entry name" value="NAT_camello-type"/>
</dbReference>
<dbReference type="Pfam" id="PF00583">
    <property type="entry name" value="Acetyltransf_1"/>
    <property type="match status" value="1"/>
</dbReference>
<accession>A0ABX1Q7Q3</accession>
<proteinExistence type="predicted"/>
<organism evidence="3 4">
    <name type="scientific">Aromatoleum diolicum</name>
    <dbReference type="NCBI Taxonomy" id="75796"/>
    <lineage>
        <taxon>Bacteria</taxon>
        <taxon>Pseudomonadati</taxon>
        <taxon>Pseudomonadota</taxon>
        <taxon>Betaproteobacteria</taxon>
        <taxon>Rhodocyclales</taxon>
        <taxon>Rhodocyclaceae</taxon>
        <taxon>Aromatoleum</taxon>
    </lineage>
</organism>
<dbReference type="SUPFAM" id="SSF55729">
    <property type="entry name" value="Acyl-CoA N-acyltransferases (Nat)"/>
    <property type="match status" value="1"/>
</dbReference>
<reference evidence="3 4" key="1">
    <citation type="submission" date="2019-12" db="EMBL/GenBank/DDBJ databases">
        <title>Comparative genomics gives insights into the taxonomy of the Azoarcus-Aromatoleum group and reveals separate origins of nif in the plant-associated Azoarcus and non-plant-associated Aromatoleum sub-groups.</title>
        <authorList>
            <person name="Lafos M."/>
            <person name="Maluk M."/>
            <person name="Batista M."/>
            <person name="Junghare M."/>
            <person name="Carmona M."/>
            <person name="Faoro H."/>
            <person name="Cruz L.M."/>
            <person name="Battistoni F."/>
            <person name="De Souza E."/>
            <person name="Pedrosa F."/>
            <person name="Chen W.-M."/>
            <person name="Poole P.S."/>
            <person name="Dixon R.A."/>
            <person name="James E.K."/>
        </authorList>
    </citation>
    <scope>NUCLEOTIDE SEQUENCE [LARGE SCALE GENOMIC DNA]</scope>
    <source>
        <strain evidence="3 4">22Lin</strain>
    </source>
</reference>
<dbReference type="InterPro" id="IPR000182">
    <property type="entry name" value="GNAT_dom"/>
</dbReference>
<evidence type="ECO:0000313" key="3">
    <source>
        <dbReference type="EMBL" id="NMG74406.1"/>
    </source>
</evidence>